<dbReference type="SUPFAM" id="SSF51735">
    <property type="entry name" value="NAD(P)-binding Rossmann-fold domains"/>
    <property type="match status" value="1"/>
</dbReference>
<dbReference type="InterPro" id="IPR013332">
    <property type="entry name" value="KPR_N"/>
</dbReference>
<dbReference type="SUPFAM" id="SSF48179">
    <property type="entry name" value="6-phosphogluconate dehydrogenase C-terminal domain-like"/>
    <property type="match status" value="1"/>
</dbReference>
<keyword evidence="9" id="KW-1185">Reference proteome</keyword>
<evidence type="ECO:0000313" key="9">
    <source>
        <dbReference type="Proteomes" id="UP000305948"/>
    </source>
</evidence>
<dbReference type="AlphaFoldDB" id="A0A5C3NFW8"/>
<dbReference type="PANTHER" id="PTHR43765:SF2">
    <property type="entry name" value="2-DEHYDROPANTOATE 2-REDUCTASE"/>
    <property type="match status" value="1"/>
</dbReference>
<dbReference type="Pfam" id="PF02558">
    <property type="entry name" value="ApbA"/>
    <property type="match status" value="1"/>
</dbReference>
<dbReference type="GO" id="GO:0008677">
    <property type="term" value="F:2-dehydropantoate 2-reductase activity"/>
    <property type="evidence" value="ECO:0007669"/>
    <property type="project" value="UniProtKB-EC"/>
</dbReference>
<evidence type="ECO:0000256" key="5">
    <source>
        <dbReference type="ARBA" id="ARBA00032024"/>
    </source>
</evidence>
<organism evidence="8 9">
    <name type="scientific">Heliocybe sulcata</name>
    <dbReference type="NCBI Taxonomy" id="5364"/>
    <lineage>
        <taxon>Eukaryota</taxon>
        <taxon>Fungi</taxon>
        <taxon>Dikarya</taxon>
        <taxon>Basidiomycota</taxon>
        <taxon>Agaricomycotina</taxon>
        <taxon>Agaricomycetes</taxon>
        <taxon>Gloeophyllales</taxon>
        <taxon>Gloeophyllaceae</taxon>
        <taxon>Heliocybe</taxon>
    </lineage>
</organism>
<evidence type="ECO:0000256" key="1">
    <source>
        <dbReference type="ARBA" id="ARBA00007870"/>
    </source>
</evidence>
<dbReference type="OrthoDB" id="73846at2759"/>
<dbReference type="EMBL" id="ML213503">
    <property type="protein sequence ID" value="TFK56644.1"/>
    <property type="molecule type" value="Genomic_DNA"/>
</dbReference>
<evidence type="ECO:0000256" key="3">
    <source>
        <dbReference type="ARBA" id="ARBA00022857"/>
    </source>
</evidence>
<evidence type="ECO:0000313" key="8">
    <source>
        <dbReference type="EMBL" id="TFK56644.1"/>
    </source>
</evidence>
<evidence type="ECO:0000256" key="4">
    <source>
        <dbReference type="ARBA" id="ARBA00023002"/>
    </source>
</evidence>
<dbReference type="Proteomes" id="UP000305948">
    <property type="component" value="Unassembled WGS sequence"/>
</dbReference>
<dbReference type="NCBIfam" id="TIGR00745">
    <property type="entry name" value="apbA_panE"/>
    <property type="match status" value="1"/>
</dbReference>
<gene>
    <name evidence="8" type="ORF">OE88DRAFT_1721803</name>
</gene>
<keyword evidence="3" id="KW-0521">NADP</keyword>
<proteinExistence type="inferred from homology"/>
<keyword evidence="4" id="KW-0560">Oxidoreductase</keyword>
<name>A0A5C3NFW8_9AGAM</name>
<dbReference type="Gene3D" id="3.40.50.720">
    <property type="entry name" value="NAD(P)-binding Rossmann-like Domain"/>
    <property type="match status" value="1"/>
</dbReference>
<dbReference type="InterPro" id="IPR013328">
    <property type="entry name" value="6PGD_dom2"/>
</dbReference>
<reference evidence="8 9" key="1">
    <citation type="journal article" date="2019" name="Nat. Ecol. Evol.">
        <title>Megaphylogeny resolves global patterns of mushroom evolution.</title>
        <authorList>
            <person name="Varga T."/>
            <person name="Krizsan K."/>
            <person name="Foldi C."/>
            <person name="Dima B."/>
            <person name="Sanchez-Garcia M."/>
            <person name="Sanchez-Ramirez S."/>
            <person name="Szollosi G.J."/>
            <person name="Szarkandi J.G."/>
            <person name="Papp V."/>
            <person name="Albert L."/>
            <person name="Andreopoulos W."/>
            <person name="Angelini C."/>
            <person name="Antonin V."/>
            <person name="Barry K.W."/>
            <person name="Bougher N.L."/>
            <person name="Buchanan P."/>
            <person name="Buyck B."/>
            <person name="Bense V."/>
            <person name="Catcheside P."/>
            <person name="Chovatia M."/>
            <person name="Cooper J."/>
            <person name="Damon W."/>
            <person name="Desjardin D."/>
            <person name="Finy P."/>
            <person name="Geml J."/>
            <person name="Haridas S."/>
            <person name="Hughes K."/>
            <person name="Justo A."/>
            <person name="Karasinski D."/>
            <person name="Kautmanova I."/>
            <person name="Kiss B."/>
            <person name="Kocsube S."/>
            <person name="Kotiranta H."/>
            <person name="LaButti K.M."/>
            <person name="Lechner B.E."/>
            <person name="Liimatainen K."/>
            <person name="Lipzen A."/>
            <person name="Lukacs Z."/>
            <person name="Mihaltcheva S."/>
            <person name="Morgado L.N."/>
            <person name="Niskanen T."/>
            <person name="Noordeloos M.E."/>
            <person name="Ohm R.A."/>
            <person name="Ortiz-Santana B."/>
            <person name="Ovrebo C."/>
            <person name="Racz N."/>
            <person name="Riley R."/>
            <person name="Savchenko A."/>
            <person name="Shiryaev A."/>
            <person name="Soop K."/>
            <person name="Spirin V."/>
            <person name="Szebenyi C."/>
            <person name="Tomsovsky M."/>
            <person name="Tulloss R.E."/>
            <person name="Uehling J."/>
            <person name="Grigoriev I.V."/>
            <person name="Vagvolgyi C."/>
            <person name="Papp T."/>
            <person name="Martin F.M."/>
            <person name="Miettinen O."/>
            <person name="Hibbett D.S."/>
            <person name="Nagy L.G."/>
        </authorList>
    </citation>
    <scope>NUCLEOTIDE SEQUENCE [LARGE SCALE GENOMIC DNA]</scope>
    <source>
        <strain evidence="8 9">OMC1185</strain>
    </source>
</reference>
<evidence type="ECO:0000259" key="6">
    <source>
        <dbReference type="Pfam" id="PF02558"/>
    </source>
</evidence>
<feature type="domain" description="Ketopantoate reductase N-terminal" evidence="6">
    <location>
        <begin position="3"/>
        <end position="196"/>
    </location>
</feature>
<protein>
    <recommendedName>
        <fullName evidence="2">2-dehydropantoate 2-reductase</fullName>
        <ecNumber evidence="2">1.1.1.169</ecNumber>
    </recommendedName>
    <alternativeName>
        <fullName evidence="5">Ketopantoate reductase</fullName>
    </alternativeName>
</protein>
<dbReference type="GO" id="GO:0050661">
    <property type="term" value="F:NADP binding"/>
    <property type="evidence" value="ECO:0007669"/>
    <property type="project" value="TreeGrafter"/>
</dbReference>
<dbReference type="InterPro" id="IPR036291">
    <property type="entry name" value="NAD(P)-bd_dom_sf"/>
</dbReference>
<dbReference type="Gene3D" id="1.10.1040.10">
    <property type="entry name" value="N-(1-d-carboxylethyl)-l-norvaline Dehydrogenase, domain 2"/>
    <property type="match status" value="1"/>
</dbReference>
<dbReference type="InterPro" id="IPR008927">
    <property type="entry name" value="6-PGluconate_DH-like_C_sf"/>
</dbReference>
<dbReference type="Pfam" id="PF08546">
    <property type="entry name" value="ApbA_C"/>
    <property type="match status" value="1"/>
</dbReference>
<evidence type="ECO:0000256" key="2">
    <source>
        <dbReference type="ARBA" id="ARBA00013014"/>
    </source>
</evidence>
<dbReference type="GO" id="GO:0005739">
    <property type="term" value="C:mitochondrion"/>
    <property type="evidence" value="ECO:0007669"/>
    <property type="project" value="TreeGrafter"/>
</dbReference>
<dbReference type="InterPro" id="IPR013752">
    <property type="entry name" value="KPA_reductase"/>
</dbReference>
<sequence>MRFHVIGLGSIGTLLSFHLRRALEPKHTIHLLHKSNGLAETARKEGGHIGVEYNGVYLNETGYKHEGFDPTARIYRELVKQGRAARTAIAGGEESKQVVEIPEVPESTTIESLFVTTKAHAVYNVIEGLLPRLSPRCTIVLGVNGMGVYEALVSTLFRNPATRPHFILMSNTHGAWLKRHGHVVHSGPGNIQFGLVPDPRGRDFEGSMHPGGPLSSPHSRQHNLNDIALPQNDPHAAEYVSLRNTVYALLSMKDLKTTWLPMSELQVAMRKKLVANAVINPLTALMNCRNGEVFRSDQGMDIMKKVCSEAGQVFSADIRSQPRGFEQPEDAAPQGDPVPLALKQAGLIKNCIGVAKQTASNFSSMLLDVQKGKETEIDYINGYLVKLGNKYGVSMLTTSTLAHLVKMRGQVPPRPLM</sequence>
<comment type="similarity">
    <text evidence="1">Belongs to the ketopantoate reductase family.</text>
</comment>
<evidence type="ECO:0000259" key="7">
    <source>
        <dbReference type="Pfam" id="PF08546"/>
    </source>
</evidence>
<dbReference type="InterPro" id="IPR003710">
    <property type="entry name" value="ApbA"/>
</dbReference>
<dbReference type="EC" id="1.1.1.169" evidence="2"/>
<feature type="domain" description="Ketopantoate reductase C-terminal" evidence="7">
    <location>
        <begin position="266"/>
        <end position="407"/>
    </location>
</feature>
<accession>A0A5C3NFW8</accession>
<dbReference type="InterPro" id="IPR050838">
    <property type="entry name" value="Ketopantoate_reductase"/>
</dbReference>
<dbReference type="STRING" id="5364.A0A5C3NFW8"/>
<dbReference type="GO" id="GO:0015940">
    <property type="term" value="P:pantothenate biosynthetic process"/>
    <property type="evidence" value="ECO:0007669"/>
    <property type="project" value="InterPro"/>
</dbReference>
<dbReference type="PANTHER" id="PTHR43765">
    <property type="entry name" value="2-DEHYDROPANTOATE 2-REDUCTASE-RELATED"/>
    <property type="match status" value="1"/>
</dbReference>